<reference evidence="3 4" key="1">
    <citation type="journal article" date="2012" name="Stand. Genomic Sci.">
        <title>Complete genome sequence of Halopiger xanaduensis type strain (SH-6(T)).</title>
        <authorList>
            <person name="Anderson I."/>
            <person name="Tindall B.J."/>
            <person name="Rohde M."/>
            <person name="Lucas S."/>
            <person name="Han J."/>
            <person name="Lapidus A."/>
            <person name="Cheng J.F."/>
            <person name="Goodwin L."/>
            <person name="Pitluck S."/>
            <person name="Peters L."/>
            <person name="Pati A."/>
            <person name="Mikhailova N."/>
            <person name="Pagani I."/>
            <person name="Teshima H."/>
            <person name="Han C."/>
            <person name="Tapia R."/>
            <person name="Land M."/>
            <person name="Woyke T."/>
            <person name="Klenk H.P."/>
            <person name="Kyrpides N."/>
            <person name="Ivanova N."/>
        </authorList>
    </citation>
    <scope>NUCLEOTIDE SEQUENCE [LARGE SCALE GENOMIC DNA]</scope>
    <source>
        <strain evidence="4">DSM 18323 / JCM 14033 / SH-6</strain>
    </source>
</reference>
<evidence type="ECO:0000256" key="1">
    <source>
        <dbReference type="ARBA" id="ARBA00008791"/>
    </source>
</evidence>
<dbReference type="AlphaFoldDB" id="F8D4F9"/>
<proteinExistence type="inferred from homology"/>
<organism evidence="3 4">
    <name type="scientific">Halopiger xanaduensis (strain DSM 18323 / JCM 14033 / SH-6)</name>
    <dbReference type="NCBI Taxonomy" id="797210"/>
    <lineage>
        <taxon>Archaea</taxon>
        <taxon>Methanobacteriati</taxon>
        <taxon>Methanobacteriota</taxon>
        <taxon>Stenosarchaea group</taxon>
        <taxon>Halobacteria</taxon>
        <taxon>Halobacteriales</taxon>
        <taxon>Natrialbaceae</taxon>
        <taxon>Halopiger</taxon>
    </lineage>
</organism>
<dbReference type="PANTHER" id="PTHR46268:SF6">
    <property type="entry name" value="UNIVERSAL STRESS PROTEIN UP12"/>
    <property type="match status" value="1"/>
</dbReference>
<dbReference type="PRINTS" id="PR01438">
    <property type="entry name" value="UNVRSLSTRESS"/>
</dbReference>
<evidence type="ECO:0000259" key="2">
    <source>
        <dbReference type="Pfam" id="PF00582"/>
    </source>
</evidence>
<dbReference type="HOGENOM" id="CLU_049301_19_1_2"/>
<dbReference type="EMBL" id="CP002839">
    <property type="protein sequence ID" value="AEH38703.1"/>
    <property type="molecule type" value="Genomic_DNA"/>
</dbReference>
<dbReference type="GeneID" id="10799040"/>
<dbReference type="Proteomes" id="UP000006794">
    <property type="component" value="Chromosome"/>
</dbReference>
<evidence type="ECO:0000313" key="4">
    <source>
        <dbReference type="Proteomes" id="UP000006794"/>
    </source>
</evidence>
<dbReference type="InterPro" id="IPR006016">
    <property type="entry name" value="UspA"/>
</dbReference>
<dbReference type="KEGG" id="hxa:Halxa_4098"/>
<dbReference type="STRING" id="797210.Halxa_4098"/>
<accession>F8D4F9</accession>
<protein>
    <submittedName>
        <fullName evidence="3">UspA domain-containing protein</fullName>
    </submittedName>
</protein>
<dbReference type="Gene3D" id="3.40.50.620">
    <property type="entry name" value="HUPs"/>
    <property type="match status" value="1"/>
</dbReference>
<dbReference type="Pfam" id="PF00582">
    <property type="entry name" value="Usp"/>
    <property type="match status" value="1"/>
</dbReference>
<dbReference type="SUPFAM" id="SSF52402">
    <property type="entry name" value="Adenine nucleotide alpha hydrolases-like"/>
    <property type="match status" value="1"/>
</dbReference>
<dbReference type="CDD" id="cd00293">
    <property type="entry name" value="USP-like"/>
    <property type="match status" value="1"/>
</dbReference>
<feature type="domain" description="UspA" evidence="2">
    <location>
        <begin position="1"/>
        <end position="149"/>
    </location>
</feature>
<keyword evidence="4" id="KW-1185">Reference proteome</keyword>
<gene>
    <name evidence="3" type="ordered locus">Halxa_4098</name>
</gene>
<dbReference type="InterPro" id="IPR014729">
    <property type="entry name" value="Rossmann-like_a/b/a_fold"/>
</dbReference>
<dbReference type="InterPro" id="IPR006015">
    <property type="entry name" value="Universal_stress_UspA"/>
</dbReference>
<name>F8D4F9_HALXS</name>
<dbReference type="OrthoDB" id="281037at2157"/>
<dbReference type="eggNOG" id="arCOG03050">
    <property type="taxonomic scope" value="Archaea"/>
</dbReference>
<evidence type="ECO:0000313" key="3">
    <source>
        <dbReference type="EMBL" id="AEH38703.1"/>
    </source>
</evidence>
<comment type="similarity">
    <text evidence="1">Belongs to the universal stress protein A family.</text>
</comment>
<sequence length="153" mass="16601">MYRVLLPVEDDPARARRQVESVLALPRAASEVFVDVLHVHDEAATADAEWAAGGFAESYEEEMEELRDLQRIPESVETAIDLLADGGVEYAVHEATGDPAETILERAAEYDSDAIVVGVRKRSPVGKVLFGSVVQAVILESDRPVTVVPATTE</sequence>
<dbReference type="RefSeq" id="WP_013881589.1">
    <property type="nucleotide sequence ID" value="NC_015666.1"/>
</dbReference>
<dbReference type="PANTHER" id="PTHR46268">
    <property type="entry name" value="STRESS RESPONSE PROTEIN NHAX"/>
    <property type="match status" value="1"/>
</dbReference>